<feature type="domain" description="Attractin/MKLN-like beta-propeller" evidence="3">
    <location>
        <begin position="507"/>
        <end position="744"/>
    </location>
</feature>
<keyword evidence="5" id="KW-1185">Reference proteome</keyword>
<organism evidence="4 5">
    <name type="scientific">Corallococcus aberystwythensis</name>
    <dbReference type="NCBI Taxonomy" id="2316722"/>
    <lineage>
        <taxon>Bacteria</taxon>
        <taxon>Pseudomonadati</taxon>
        <taxon>Myxococcota</taxon>
        <taxon>Myxococcia</taxon>
        <taxon>Myxococcales</taxon>
        <taxon>Cystobacterineae</taxon>
        <taxon>Myxococcaceae</taxon>
        <taxon>Corallococcus</taxon>
    </lineage>
</organism>
<reference evidence="5" key="1">
    <citation type="submission" date="2018-09" db="EMBL/GenBank/DDBJ databases">
        <authorList>
            <person name="Livingstone P.G."/>
            <person name="Whitworth D.E."/>
        </authorList>
    </citation>
    <scope>NUCLEOTIDE SEQUENCE [LARGE SCALE GENOMIC DNA]</scope>
    <source>
        <strain evidence="5">AB050A</strain>
    </source>
</reference>
<accession>A0A3A8QEQ8</accession>
<dbReference type="SMART" id="SM00612">
    <property type="entry name" value="Kelch"/>
    <property type="match status" value="6"/>
</dbReference>
<evidence type="ECO:0000313" key="4">
    <source>
        <dbReference type="EMBL" id="RKH67203.1"/>
    </source>
</evidence>
<dbReference type="InterPro" id="IPR056737">
    <property type="entry name" value="Beta-prop_ATRN-MKLN-like"/>
</dbReference>
<evidence type="ECO:0000256" key="1">
    <source>
        <dbReference type="ARBA" id="ARBA00022441"/>
    </source>
</evidence>
<dbReference type="SUPFAM" id="SSF117281">
    <property type="entry name" value="Kelch motif"/>
    <property type="match status" value="2"/>
</dbReference>
<proteinExistence type="predicted"/>
<evidence type="ECO:0000259" key="3">
    <source>
        <dbReference type="Pfam" id="PF24981"/>
    </source>
</evidence>
<keyword evidence="1" id="KW-0880">Kelch repeat</keyword>
<dbReference type="Gene3D" id="2.120.10.80">
    <property type="entry name" value="Kelch-type beta propeller"/>
    <property type="match status" value="2"/>
</dbReference>
<dbReference type="Pfam" id="PF01344">
    <property type="entry name" value="Kelch_1"/>
    <property type="match status" value="1"/>
</dbReference>
<evidence type="ECO:0000313" key="5">
    <source>
        <dbReference type="Proteomes" id="UP000267003"/>
    </source>
</evidence>
<comment type="caution">
    <text evidence="4">The sequence shown here is derived from an EMBL/GenBank/DDBJ whole genome shotgun (WGS) entry which is preliminary data.</text>
</comment>
<dbReference type="Pfam" id="PF17963">
    <property type="entry name" value="Big_9"/>
    <property type="match status" value="1"/>
</dbReference>
<dbReference type="Pfam" id="PF24981">
    <property type="entry name" value="Beta-prop_ATRN-LZTR1"/>
    <property type="match status" value="1"/>
</dbReference>
<dbReference type="InterPro" id="IPR015915">
    <property type="entry name" value="Kelch-typ_b-propeller"/>
</dbReference>
<sequence>MLAGLPGCEPGINPVVNVPSTGSVRLAVSTPQAAPGDVSRVKVTVSASDMASLSTELSLTDGTWGGVLGAIPPGSNRTFLAQAFSASNALLYEGRAEGITVTAGSTGLVTLVLQAVTDPPPFINEAPIIDSMVASGTTVHPGGSIFLAVSAHDPNAGDTMSYAWTAPSGSFGFPSNASTNWTAPLMEGEVPLSLTVSDQHGASLVVNLTVSVSAVTGAQEVTIGFNTSPGVTSLTSSRSLMDVGQQTALSVVATDGDGDPLSYQWSATCEGSFTGASTANATFTPSARPLGACNNCQVRVTVTDGRGGLNTGSVALCVAQAAWRLPPVVTYAQPARPSASAQQTLTFEVRASDPAGSALTFDWTASAGTLGATTTDASSSIVAWTAPACVDADPPSLTVTVTNALGMQSTKTFVVTGLLVCTTEAWASTGAMVEQRFFHSTTVLANGKVLAVAGSKGTGGLQSAELYDPATGTWSPTGSLSLMKGSQTATLLPNGKVVVAGTSSRFTEVYDPATGTWSVSGSMSAPRQGHQALLLPNGKALIVGGMTSSDTATAELYDPATGTWSLTGSMSVPRYMLAAVLLPNGKVLVSGGTEASVGALATAELYDPATGTWSPTGSMVHPRNRHTATLLPNGKVLVSGGYGTYAERGVATAELYDPSTGTWSPTASLALNRYLHEAVLLPNGKVFVSGGIGGEYGKDLRNTPELYDPATGTWSQALTMPASRGRPTVTLLPTGKVLVSGGYDTSNAAVTTAELYTP</sequence>
<dbReference type="Gene3D" id="2.60.40.10">
    <property type="entry name" value="Immunoglobulins"/>
    <property type="match status" value="3"/>
</dbReference>
<dbReference type="PANTHER" id="PTHR46344:SF27">
    <property type="entry name" value="KELCH REPEAT SUPERFAMILY PROTEIN"/>
    <property type="match status" value="1"/>
</dbReference>
<name>A0A3A8QEQ8_9BACT</name>
<dbReference type="InterPro" id="IPR006652">
    <property type="entry name" value="Kelch_1"/>
</dbReference>
<dbReference type="Proteomes" id="UP000267003">
    <property type="component" value="Unassembled WGS sequence"/>
</dbReference>
<evidence type="ECO:0000256" key="2">
    <source>
        <dbReference type="ARBA" id="ARBA00022737"/>
    </source>
</evidence>
<keyword evidence="2" id="KW-0677">Repeat</keyword>
<dbReference type="AlphaFoldDB" id="A0A3A8QEQ8"/>
<dbReference type="OrthoDB" id="5498078at2"/>
<protein>
    <submittedName>
        <fullName evidence="4">Kelch-like protein</fullName>
    </submittedName>
</protein>
<dbReference type="PANTHER" id="PTHR46344">
    <property type="entry name" value="OS02G0202900 PROTEIN"/>
    <property type="match status" value="1"/>
</dbReference>
<dbReference type="Gene3D" id="2.130.10.80">
    <property type="entry name" value="Galactose oxidase/kelch, beta-propeller"/>
    <property type="match status" value="3"/>
</dbReference>
<dbReference type="EMBL" id="RAWK01000074">
    <property type="protein sequence ID" value="RKH67203.1"/>
    <property type="molecule type" value="Genomic_DNA"/>
</dbReference>
<gene>
    <name evidence="4" type="ORF">D7W81_14265</name>
</gene>
<dbReference type="InterPro" id="IPR013783">
    <property type="entry name" value="Ig-like_fold"/>
</dbReference>
<dbReference type="InterPro" id="IPR037293">
    <property type="entry name" value="Gal_Oxidase_central_sf"/>
</dbReference>